<sequence length="323" mass="34910">MKKTITLAALGLAALPGLAQAQSSDCGEVSITEMNWASSAIVTSVATFLMEQGYGCDVTKVPSSTTPSLVSVAENGSPDIVTELWINGTPAYDRLSEQGVITTLTDVLSDGGIEGWWIPKYIADEHPEVTTLEGLLANPEVVGARFHQCPEGWGCKNTNRALADAVDLEGNGFEVFQHGSGETMATSIAAAFENNEPWLGYYWAPTSVLGKYEMVSVDLGEYNHEVHMCNADPDCEEVGVSSYPVGPVKTVVTTSFADEHPDLTELMTNVQFTNAQMGDVLAWQEANNASADEAAVYFLTTYTDVWRDWVNEEASENLSMLLQ</sequence>
<reference evidence="4" key="1">
    <citation type="submission" date="2016-10" db="EMBL/GenBank/DDBJ databases">
        <authorList>
            <person name="Varghese N."/>
            <person name="Submissions S."/>
        </authorList>
    </citation>
    <scope>NUCLEOTIDE SEQUENCE [LARGE SCALE GENOMIC DNA]</scope>
    <source>
        <strain evidence="4">DSM 26893</strain>
    </source>
</reference>
<dbReference type="RefSeq" id="WP_091845439.1">
    <property type="nucleotide sequence ID" value="NZ_FOCM01000004.1"/>
</dbReference>
<gene>
    <name evidence="3" type="ORF">SAMN04488011_104214</name>
</gene>
<feature type="chain" id="PRO_5011565329" evidence="1">
    <location>
        <begin position="22"/>
        <end position="323"/>
    </location>
</feature>
<protein>
    <submittedName>
        <fullName evidence="3">Glycine betaine/proline transport system substrate-binding protein</fullName>
    </submittedName>
</protein>
<feature type="domain" description="ABC-type glycine betaine transport system substrate-binding" evidence="2">
    <location>
        <begin position="28"/>
        <end position="300"/>
    </location>
</feature>
<dbReference type="CDD" id="cd13641">
    <property type="entry name" value="PBP2_HisX_like"/>
    <property type="match status" value="1"/>
</dbReference>
<dbReference type="EMBL" id="FOCM01000004">
    <property type="protein sequence ID" value="SEN47677.1"/>
    <property type="molecule type" value="Genomic_DNA"/>
</dbReference>
<organism evidence="3 4">
    <name type="scientific">Palleronia pelagia</name>
    <dbReference type="NCBI Taxonomy" id="387096"/>
    <lineage>
        <taxon>Bacteria</taxon>
        <taxon>Pseudomonadati</taxon>
        <taxon>Pseudomonadota</taxon>
        <taxon>Alphaproteobacteria</taxon>
        <taxon>Rhodobacterales</taxon>
        <taxon>Roseobacteraceae</taxon>
        <taxon>Palleronia</taxon>
    </lineage>
</organism>
<dbReference type="InterPro" id="IPR007210">
    <property type="entry name" value="ABC_Gly_betaine_transp_sub-bd"/>
</dbReference>
<dbReference type="SUPFAM" id="SSF53850">
    <property type="entry name" value="Periplasmic binding protein-like II"/>
    <property type="match status" value="1"/>
</dbReference>
<dbReference type="GO" id="GO:0043190">
    <property type="term" value="C:ATP-binding cassette (ABC) transporter complex"/>
    <property type="evidence" value="ECO:0007669"/>
    <property type="project" value="InterPro"/>
</dbReference>
<keyword evidence="4" id="KW-1185">Reference proteome</keyword>
<name>A0A1H8GW28_9RHOB</name>
<dbReference type="Pfam" id="PF04069">
    <property type="entry name" value="OpuAC"/>
    <property type="match status" value="1"/>
</dbReference>
<feature type="signal peptide" evidence="1">
    <location>
        <begin position="1"/>
        <end position="21"/>
    </location>
</feature>
<accession>A0A1H8GW28</accession>
<dbReference type="Proteomes" id="UP000199372">
    <property type="component" value="Unassembled WGS sequence"/>
</dbReference>
<dbReference type="OrthoDB" id="9786266at2"/>
<evidence type="ECO:0000256" key="1">
    <source>
        <dbReference type="SAM" id="SignalP"/>
    </source>
</evidence>
<keyword evidence="1" id="KW-0732">Signal</keyword>
<dbReference type="AlphaFoldDB" id="A0A1H8GW28"/>
<dbReference type="Gene3D" id="3.10.105.10">
    <property type="entry name" value="Dipeptide-binding Protein, Domain 3"/>
    <property type="match status" value="1"/>
</dbReference>
<dbReference type="GO" id="GO:0022857">
    <property type="term" value="F:transmembrane transporter activity"/>
    <property type="evidence" value="ECO:0007669"/>
    <property type="project" value="InterPro"/>
</dbReference>
<evidence type="ECO:0000313" key="4">
    <source>
        <dbReference type="Proteomes" id="UP000199372"/>
    </source>
</evidence>
<dbReference type="Gene3D" id="3.40.190.100">
    <property type="entry name" value="Glycine betaine-binding periplasmic protein, domain 2"/>
    <property type="match status" value="1"/>
</dbReference>
<proteinExistence type="predicted"/>
<evidence type="ECO:0000259" key="2">
    <source>
        <dbReference type="Pfam" id="PF04069"/>
    </source>
</evidence>
<evidence type="ECO:0000313" key="3">
    <source>
        <dbReference type="EMBL" id="SEN47677.1"/>
    </source>
</evidence>